<proteinExistence type="predicted"/>
<dbReference type="AlphaFoldDB" id="A0A9P6KUW8"/>
<keyword evidence="3" id="KW-1185">Reference proteome</keyword>
<evidence type="ECO:0000313" key="2">
    <source>
        <dbReference type="EMBL" id="KAF9739436.1"/>
    </source>
</evidence>
<accession>A0A9P6KUW8</accession>
<feature type="region of interest" description="Disordered" evidence="1">
    <location>
        <begin position="237"/>
        <end position="293"/>
    </location>
</feature>
<evidence type="ECO:0000313" key="3">
    <source>
        <dbReference type="Proteomes" id="UP000756921"/>
    </source>
</evidence>
<sequence>MPRSKIKTKRKLTHDELEDRLEEESPGNIDRIPSASSFKFFTDGTTHDNVYVRVGGTKVKKNKVENAKVGDNNVKSELTPVYVGLGDVTGSRMITFNVSTLCHERIIHKNKELSRIGTIYTKPFGCLAPLRYEHPSSSYAESLQWVIELRALTMFAFVWCGYRDEFFDFNKGEGFRVLVDILERYSKATGTAAKRDSTIGAQNSAEAEGTGASVRVETITGIFTDANTDTDLALFTDEDKEADRERGTGGEGNSGMTVPATINARRSGQDASALESPASKKRTHEKFVAGQKD</sequence>
<dbReference type="EMBL" id="WJXW01000002">
    <property type="protein sequence ID" value="KAF9739436.1"/>
    <property type="molecule type" value="Genomic_DNA"/>
</dbReference>
<dbReference type="Proteomes" id="UP000756921">
    <property type="component" value="Unassembled WGS sequence"/>
</dbReference>
<comment type="caution">
    <text evidence="2">The sequence shown here is derived from an EMBL/GenBank/DDBJ whole genome shotgun (WGS) entry which is preliminary data.</text>
</comment>
<organism evidence="2 3">
    <name type="scientific">Paraphaeosphaeria minitans</name>
    <dbReference type="NCBI Taxonomy" id="565426"/>
    <lineage>
        <taxon>Eukaryota</taxon>
        <taxon>Fungi</taxon>
        <taxon>Dikarya</taxon>
        <taxon>Ascomycota</taxon>
        <taxon>Pezizomycotina</taxon>
        <taxon>Dothideomycetes</taxon>
        <taxon>Pleosporomycetidae</taxon>
        <taxon>Pleosporales</taxon>
        <taxon>Massarineae</taxon>
        <taxon>Didymosphaeriaceae</taxon>
        <taxon>Paraphaeosphaeria</taxon>
    </lineage>
</organism>
<reference evidence="2" key="1">
    <citation type="journal article" date="2020" name="Mol. Plant Microbe Interact.">
        <title>Genome Sequence of the Biocontrol Agent Coniothyrium minitans strain Conio (IMI 134523).</title>
        <authorList>
            <person name="Patel D."/>
            <person name="Shittu T.A."/>
            <person name="Baroncelli R."/>
            <person name="Muthumeenakshi S."/>
            <person name="Osborne T.H."/>
            <person name="Janganan T.K."/>
            <person name="Sreenivasaprasad S."/>
        </authorList>
    </citation>
    <scope>NUCLEOTIDE SEQUENCE</scope>
    <source>
        <strain evidence="2">Conio</strain>
    </source>
</reference>
<gene>
    <name evidence="2" type="ORF">PMIN01_02070</name>
</gene>
<evidence type="ECO:0000256" key="1">
    <source>
        <dbReference type="SAM" id="MobiDB-lite"/>
    </source>
</evidence>
<dbReference type="OrthoDB" id="3784234at2759"/>
<name>A0A9P6KUW8_9PLEO</name>
<feature type="compositionally biased region" description="Basic residues" evidence="1">
    <location>
        <begin position="1"/>
        <end position="12"/>
    </location>
</feature>
<protein>
    <submittedName>
        <fullName evidence="2">Uncharacterized protein</fullName>
    </submittedName>
</protein>
<feature type="compositionally biased region" description="Acidic residues" evidence="1">
    <location>
        <begin position="16"/>
        <end position="25"/>
    </location>
</feature>
<feature type="region of interest" description="Disordered" evidence="1">
    <location>
        <begin position="1"/>
        <end position="28"/>
    </location>
</feature>